<feature type="compositionally biased region" description="Acidic residues" evidence="1">
    <location>
        <begin position="71"/>
        <end position="80"/>
    </location>
</feature>
<accession>A0A7W7FGL1</accession>
<dbReference type="RefSeq" id="WP_184214339.1">
    <property type="nucleotide sequence ID" value="NZ_JACHMD010000001.1"/>
</dbReference>
<name>A0A7W7FGL1_9MICO</name>
<reference evidence="3 4" key="1">
    <citation type="submission" date="2020-08" db="EMBL/GenBank/DDBJ databases">
        <title>Sequencing the genomes of 1000 actinobacteria strains.</title>
        <authorList>
            <person name="Klenk H.-P."/>
        </authorList>
    </citation>
    <scope>NUCLEOTIDE SEQUENCE [LARGE SCALE GENOMIC DNA]</scope>
    <source>
        <strain evidence="3 4">DSM 24947</strain>
    </source>
</reference>
<dbReference type="Proteomes" id="UP000573729">
    <property type="component" value="Unassembled WGS sequence"/>
</dbReference>
<evidence type="ECO:0000256" key="1">
    <source>
        <dbReference type="SAM" id="MobiDB-lite"/>
    </source>
</evidence>
<feature type="region of interest" description="Disordered" evidence="1">
    <location>
        <begin position="48"/>
        <end position="80"/>
    </location>
</feature>
<evidence type="ECO:0000256" key="2">
    <source>
        <dbReference type="SAM" id="Phobius"/>
    </source>
</evidence>
<evidence type="ECO:0000313" key="4">
    <source>
        <dbReference type="Proteomes" id="UP000573729"/>
    </source>
</evidence>
<feature type="transmembrane region" description="Helical" evidence="2">
    <location>
        <begin position="21"/>
        <end position="42"/>
    </location>
</feature>
<organism evidence="3 4">
    <name type="scientific">Microbacterium marinum</name>
    <dbReference type="NCBI Taxonomy" id="421115"/>
    <lineage>
        <taxon>Bacteria</taxon>
        <taxon>Bacillati</taxon>
        <taxon>Actinomycetota</taxon>
        <taxon>Actinomycetes</taxon>
        <taxon>Micrococcales</taxon>
        <taxon>Microbacteriaceae</taxon>
        <taxon>Microbacterium</taxon>
    </lineage>
</organism>
<comment type="caution">
    <text evidence="3">The sequence shown here is derived from an EMBL/GenBank/DDBJ whole genome shotgun (WGS) entry which is preliminary data.</text>
</comment>
<feature type="compositionally biased region" description="Low complexity" evidence="1">
    <location>
        <begin position="61"/>
        <end position="70"/>
    </location>
</feature>
<dbReference type="AlphaFoldDB" id="A0A7W7FGL1"/>
<sequence length="255" mass="27090">MTKPLDIVDEPDERRDNRTPIVLGLVAGLLLVGVIIAFVLLFTRQTGDPEPAPDEAPGQSAPQEPTTEEQPAPEETEAAPDAEVAVNGVGFTITQADGTEFSHRWADPAAPAIEALSELFGSAPTEDFQNGDAENWAYDIYVWEGFRLYDVFLGDGGRSRDEVPAPTYVAVTGSPAEVGIVDEFGVAVGDSIDAVRDLGPIDEVGLSGGGVRLVLGNNRGTFYNDGKRAFNAFVESDAAGQTVASITYTFRARGQ</sequence>
<protein>
    <submittedName>
        <fullName evidence="3">Uncharacterized protein</fullName>
    </submittedName>
</protein>
<keyword evidence="4" id="KW-1185">Reference proteome</keyword>
<keyword evidence="2" id="KW-1133">Transmembrane helix</keyword>
<dbReference type="EMBL" id="JACHMD010000001">
    <property type="protein sequence ID" value="MBB4665436.1"/>
    <property type="molecule type" value="Genomic_DNA"/>
</dbReference>
<gene>
    <name evidence="3" type="ORF">BKA24_000145</name>
</gene>
<keyword evidence="2" id="KW-0812">Transmembrane</keyword>
<proteinExistence type="predicted"/>
<evidence type="ECO:0000313" key="3">
    <source>
        <dbReference type="EMBL" id="MBB4665436.1"/>
    </source>
</evidence>
<keyword evidence="2" id="KW-0472">Membrane</keyword>